<feature type="transmembrane region" description="Helical" evidence="1">
    <location>
        <begin position="80"/>
        <end position="99"/>
    </location>
</feature>
<feature type="domain" description="DUF112" evidence="2">
    <location>
        <begin position="22"/>
        <end position="438"/>
    </location>
</feature>
<feature type="transmembrane region" description="Helical" evidence="1">
    <location>
        <begin position="148"/>
        <end position="164"/>
    </location>
</feature>
<feature type="transmembrane region" description="Helical" evidence="1">
    <location>
        <begin position="358"/>
        <end position="377"/>
    </location>
</feature>
<protein>
    <submittedName>
        <fullName evidence="3">Tripartite tricarboxylate transporter TctA family protein</fullName>
    </submittedName>
</protein>
<feature type="transmembrane region" description="Helical" evidence="1">
    <location>
        <begin position="111"/>
        <end position="136"/>
    </location>
</feature>
<feature type="transmembrane region" description="Helical" evidence="1">
    <location>
        <begin position="419"/>
        <end position="443"/>
    </location>
</feature>
<keyword evidence="4" id="KW-1185">Reference proteome</keyword>
<evidence type="ECO:0000313" key="3">
    <source>
        <dbReference type="EMBL" id="BAT59152.1"/>
    </source>
</evidence>
<sequence length="512" mass="54689">MLQGLEMLGASIGDFLTPTSIALAFGATLFGILAGCLPGLSATLVITLLTTLTLKMPSNLAILVLVCAYNGAIYGGSRTAILLNIPGTAANAAACLDGYQLARQGQAGRAMGIATTGSVIGTLFGILCLAIFTPLLGEVALSFGAYEFFWLALLGVVTSGNIVGADPIKGWIAGFLGLFVACIGQEGMYAYERFSFGNADLAGGFQLIPVLVGAFGFSEVLTVMSERLARPKITEFGSAWPKPSDIIQYWRTMLRSGIIGVWIGILPGVGEDMAAWSSYAAAKRLSKEPEKYGKGSIEGLMAAETGDNASVPGGIIPALALAIPGSAPCAVLLAAMIIHGVQPGPMLMVEQPKFVYDVVVMLLFATIGILFFGLFFIKPLLKIIQIPRSILMPIIFVLCVMGSYALSSRMFDVQTMLGFGTLIFVMRRYGYPAAPFVLGLVLGDILDKNLRRALILSDGDMLPFISRPLSAILAILVVWTFITNVQSINDWQTRQRARLTEWIFSLLRRKQA</sequence>
<feature type="transmembrane region" description="Helical" evidence="1">
    <location>
        <begin position="464"/>
        <end position="482"/>
    </location>
</feature>
<dbReference type="PANTHER" id="PTHR35342:SF5">
    <property type="entry name" value="TRICARBOXYLIC TRANSPORT PROTEIN"/>
    <property type="match status" value="1"/>
</dbReference>
<feature type="transmembrane region" description="Helical" evidence="1">
    <location>
        <begin position="389"/>
        <end position="407"/>
    </location>
</feature>
<feature type="transmembrane region" description="Helical" evidence="1">
    <location>
        <begin position="203"/>
        <end position="224"/>
    </location>
</feature>
<feature type="transmembrane region" description="Helical" evidence="1">
    <location>
        <begin position="20"/>
        <end position="49"/>
    </location>
</feature>
<dbReference type="Pfam" id="PF01970">
    <property type="entry name" value="TctA"/>
    <property type="match status" value="1"/>
</dbReference>
<gene>
    <name evidence="3" type="ORF">GJW-30_1_01682</name>
</gene>
<feature type="transmembrane region" description="Helical" evidence="1">
    <location>
        <begin position="171"/>
        <end position="191"/>
    </location>
</feature>
<feature type="transmembrane region" description="Helical" evidence="1">
    <location>
        <begin position="318"/>
        <end position="338"/>
    </location>
</feature>
<reference evidence="3 4" key="1">
    <citation type="submission" date="2015-08" db="EMBL/GenBank/DDBJ databases">
        <title>Investigation of the bacterial diversity of lava forest soil.</title>
        <authorList>
            <person name="Lee J.S."/>
        </authorList>
    </citation>
    <scope>NUCLEOTIDE SEQUENCE [LARGE SCALE GENOMIC DNA]</scope>
    <source>
        <strain evidence="3 4">GJW-30</strain>
    </source>
</reference>
<keyword evidence="1" id="KW-0472">Membrane</keyword>
<dbReference type="PANTHER" id="PTHR35342">
    <property type="entry name" value="TRICARBOXYLIC TRANSPORT PROTEIN"/>
    <property type="match status" value="1"/>
</dbReference>
<keyword evidence="1" id="KW-0812">Transmembrane</keyword>
<organism evidence="3 4">
    <name type="scientific">Variibacter gotjawalensis</name>
    <dbReference type="NCBI Taxonomy" id="1333996"/>
    <lineage>
        <taxon>Bacteria</taxon>
        <taxon>Pseudomonadati</taxon>
        <taxon>Pseudomonadota</taxon>
        <taxon>Alphaproteobacteria</taxon>
        <taxon>Hyphomicrobiales</taxon>
        <taxon>Nitrobacteraceae</taxon>
        <taxon>Variibacter</taxon>
    </lineage>
</organism>
<name>A0A0S3PTK3_9BRAD</name>
<dbReference type="EMBL" id="AP014946">
    <property type="protein sequence ID" value="BAT59152.1"/>
    <property type="molecule type" value="Genomic_DNA"/>
</dbReference>
<proteinExistence type="predicted"/>
<keyword evidence="1" id="KW-1133">Transmembrane helix</keyword>
<dbReference type="Proteomes" id="UP000236884">
    <property type="component" value="Chromosome"/>
</dbReference>
<evidence type="ECO:0000259" key="2">
    <source>
        <dbReference type="Pfam" id="PF01970"/>
    </source>
</evidence>
<dbReference type="OrthoDB" id="7323395at2"/>
<accession>A0A0S3PTK3</accession>
<dbReference type="KEGG" id="vgo:GJW-30_1_01682"/>
<evidence type="ECO:0000313" key="4">
    <source>
        <dbReference type="Proteomes" id="UP000236884"/>
    </source>
</evidence>
<dbReference type="AlphaFoldDB" id="A0A0S3PTK3"/>
<dbReference type="InterPro" id="IPR002823">
    <property type="entry name" value="DUF112_TM"/>
</dbReference>
<dbReference type="RefSeq" id="WP_096354144.1">
    <property type="nucleotide sequence ID" value="NZ_AP014946.1"/>
</dbReference>
<evidence type="ECO:0000256" key="1">
    <source>
        <dbReference type="SAM" id="Phobius"/>
    </source>
</evidence>